<evidence type="ECO:0000313" key="2">
    <source>
        <dbReference type="EMBL" id="KAA6348862.1"/>
    </source>
</evidence>
<organism evidence="2">
    <name type="scientific">termite gut metagenome</name>
    <dbReference type="NCBI Taxonomy" id="433724"/>
    <lineage>
        <taxon>unclassified sequences</taxon>
        <taxon>metagenomes</taxon>
        <taxon>organismal metagenomes</taxon>
    </lineage>
</organism>
<comment type="caution">
    <text evidence="2">The sequence shown here is derived from an EMBL/GenBank/DDBJ whole genome shotgun (WGS) entry which is preliminary data.</text>
</comment>
<dbReference type="EMBL" id="SNRY01000058">
    <property type="protein sequence ID" value="KAA6348862.1"/>
    <property type="molecule type" value="Genomic_DNA"/>
</dbReference>
<gene>
    <name evidence="2" type="ORF">EZS27_003662</name>
    <name evidence="1" type="ORF">EZS27_008208</name>
</gene>
<proteinExistence type="predicted"/>
<feature type="non-terminal residue" evidence="2">
    <location>
        <position position="21"/>
    </location>
</feature>
<reference evidence="2" key="1">
    <citation type="submission" date="2019-03" db="EMBL/GenBank/DDBJ databases">
        <title>Single cell metagenomics reveals metabolic interactions within the superorganism composed of flagellate Streblomastix strix and complex community of Bacteroidetes bacteria on its surface.</title>
        <authorList>
            <person name="Treitli S.C."/>
            <person name="Kolisko M."/>
            <person name="Husnik F."/>
            <person name="Keeling P."/>
            <person name="Hampl V."/>
        </authorList>
    </citation>
    <scope>NUCLEOTIDE SEQUENCE</scope>
    <source>
        <strain evidence="2">STM</strain>
    </source>
</reference>
<dbReference type="EMBL" id="SNRY01000233">
    <property type="protein sequence ID" value="KAA6344126.1"/>
    <property type="molecule type" value="Genomic_DNA"/>
</dbReference>
<evidence type="ECO:0000313" key="1">
    <source>
        <dbReference type="EMBL" id="KAA6344126.1"/>
    </source>
</evidence>
<protein>
    <submittedName>
        <fullName evidence="2">Uncharacterized protein</fullName>
    </submittedName>
</protein>
<accession>A0A5J4SSP0</accession>
<sequence length="21" mass="2483">MTKEEYLALAASHYEDLEKLK</sequence>
<dbReference type="AlphaFoldDB" id="A0A5J4SSP0"/>
<name>A0A5J4SSP0_9ZZZZ</name>